<organism evidence="2">
    <name type="scientific">Lepeophtheirus salmonis</name>
    <name type="common">Salmon louse</name>
    <name type="synonym">Caligus salmonis</name>
    <dbReference type="NCBI Taxonomy" id="72036"/>
    <lineage>
        <taxon>Eukaryota</taxon>
        <taxon>Metazoa</taxon>
        <taxon>Ecdysozoa</taxon>
        <taxon>Arthropoda</taxon>
        <taxon>Crustacea</taxon>
        <taxon>Multicrustacea</taxon>
        <taxon>Hexanauplia</taxon>
        <taxon>Copepoda</taxon>
        <taxon>Siphonostomatoida</taxon>
        <taxon>Caligidae</taxon>
        <taxon>Lepeophtheirus</taxon>
    </lineage>
</organism>
<dbReference type="EMBL" id="HACA01019795">
    <property type="protein sequence ID" value="CDW37156.1"/>
    <property type="molecule type" value="Transcribed_RNA"/>
</dbReference>
<name>A0A0K2UGP6_LEPSM</name>
<protein>
    <submittedName>
        <fullName evidence="2">Uncharacterized protein</fullName>
    </submittedName>
</protein>
<proteinExistence type="predicted"/>
<evidence type="ECO:0000313" key="2">
    <source>
        <dbReference type="EMBL" id="CDW37157.1"/>
    </source>
</evidence>
<sequence>MLVEEVPTEKINEGILSPAQDEDNQSNPFTTNDQFKLPVPKKFSISIQNFINDKKWSYPFLIKYLRNFWNPYRNFPDALHLHKL</sequence>
<evidence type="ECO:0000256" key="1">
    <source>
        <dbReference type="SAM" id="MobiDB-lite"/>
    </source>
</evidence>
<reference evidence="2" key="1">
    <citation type="submission" date="2014-05" db="EMBL/GenBank/DDBJ databases">
        <authorList>
            <person name="Chronopoulou M."/>
        </authorList>
    </citation>
    <scope>NUCLEOTIDE SEQUENCE</scope>
    <source>
        <tissue evidence="2">Whole organism</tissue>
    </source>
</reference>
<dbReference type="AlphaFoldDB" id="A0A0K2UGP6"/>
<dbReference type="EMBL" id="HACA01019796">
    <property type="protein sequence ID" value="CDW37157.1"/>
    <property type="molecule type" value="Transcribed_RNA"/>
</dbReference>
<feature type="region of interest" description="Disordered" evidence="1">
    <location>
        <begin position="13"/>
        <end position="33"/>
    </location>
</feature>
<accession>A0A0K2UGP6</accession>